<evidence type="ECO:0000313" key="1">
    <source>
        <dbReference type="EMBL" id="MQL71441.1"/>
    </source>
</evidence>
<name>A0A843TKM7_COLES</name>
<dbReference type="Proteomes" id="UP000652761">
    <property type="component" value="Unassembled WGS sequence"/>
</dbReference>
<dbReference type="AlphaFoldDB" id="A0A843TKM7"/>
<evidence type="ECO:0000313" key="2">
    <source>
        <dbReference type="Proteomes" id="UP000652761"/>
    </source>
</evidence>
<gene>
    <name evidence="1" type="ORF">Taro_003760</name>
</gene>
<accession>A0A843TKM7</accession>
<keyword evidence="2" id="KW-1185">Reference proteome</keyword>
<reference evidence="1" key="1">
    <citation type="submission" date="2017-07" db="EMBL/GenBank/DDBJ databases">
        <title>Taro Niue Genome Assembly and Annotation.</title>
        <authorList>
            <person name="Atibalentja N."/>
            <person name="Keating K."/>
            <person name="Fields C.J."/>
        </authorList>
    </citation>
    <scope>NUCLEOTIDE SEQUENCE</scope>
    <source>
        <strain evidence="1">Niue_2</strain>
        <tissue evidence="1">Leaf</tissue>
    </source>
</reference>
<sequence length="69" mass="8097">MMTRGTPCRDTSLCNHDEGHLTWTPRHVMMTRGTPRRRAQEGEMGMGMKKVVYPLKLQPMNFKENPFYL</sequence>
<proteinExistence type="predicted"/>
<organism evidence="1 2">
    <name type="scientific">Colocasia esculenta</name>
    <name type="common">Wild taro</name>
    <name type="synonym">Arum esculentum</name>
    <dbReference type="NCBI Taxonomy" id="4460"/>
    <lineage>
        <taxon>Eukaryota</taxon>
        <taxon>Viridiplantae</taxon>
        <taxon>Streptophyta</taxon>
        <taxon>Embryophyta</taxon>
        <taxon>Tracheophyta</taxon>
        <taxon>Spermatophyta</taxon>
        <taxon>Magnoliopsida</taxon>
        <taxon>Liliopsida</taxon>
        <taxon>Araceae</taxon>
        <taxon>Aroideae</taxon>
        <taxon>Colocasieae</taxon>
        <taxon>Colocasia</taxon>
    </lineage>
</organism>
<comment type="caution">
    <text evidence="1">The sequence shown here is derived from an EMBL/GenBank/DDBJ whole genome shotgun (WGS) entry which is preliminary data.</text>
</comment>
<dbReference type="EMBL" id="NMUH01000098">
    <property type="protein sequence ID" value="MQL71441.1"/>
    <property type="molecule type" value="Genomic_DNA"/>
</dbReference>
<protein>
    <submittedName>
        <fullName evidence="1">Uncharacterized protein</fullName>
    </submittedName>
</protein>